<feature type="domain" description="Trans-2-enoyl-CoA reductase catalytic" evidence="13">
    <location>
        <begin position="81"/>
        <end position="316"/>
    </location>
</feature>
<dbReference type="Pfam" id="PF12241">
    <property type="entry name" value="Enoyl_reductase"/>
    <property type="match status" value="1"/>
</dbReference>
<accession>A0A235BCC8</accession>
<evidence type="ECO:0000313" key="16">
    <source>
        <dbReference type="Proteomes" id="UP000215459"/>
    </source>
</evidence>
<dbReference type="EC" id="1.3.1.44" evidence="11"/>
<feature type="active site" description="Proton donor" evidence="11">
    <location>
        <position position="234"/>
    </location>
</feature>
<feature type="binding site" evidence="11">
    <location>
        <begin position="47"/>
        <end position="52"/>
    </location>
    <ligand>
        <name>NAD(+)</name>
        <dbReference type="ChEBI" id="CHEBI:57540"/>
    </ligand>
</feature>
<dbReference type="InterPro" id="IPR050048">
    <property type="entry name" value="FabV-like_NADH_b"/>
</dbReference>
<evidence type="ECO:0000256" key="5">
    <source>
        <dbReference type="ARBA" id="ARBA00023027"/>
    </source>
</evidence>
<feature type="binding site" evidence="11">
    <location>
        <position position="243"/>
    </location>
    <ligand>
        <name>NAD(+)</name>
        <dbReference type="ChEBI" id="CHEBI:57540"/>
    </ligand>
</feature>
<evidence type="ECO:0000256" key="11">
    <source>
        <dbReference type="HAMAP-Rule" id="MF_01838"/>
    </source>
</evidence>
<feature type="binding site" evidence="11">
    <location>
        <begin position="272"/>
        <end position="274"/>
    </location>
    <ligand>
        <name>NAD(+)</name>
        <dbReference type="ChEBI" id="CHEBI:57540"/>
    </ligand>
</feature>
<evidence type="ECO:0000256" key="6">
    <source>
        <dbReference type="ARBA" id="ARBA00023098"/>
    </source>
</evidence>
<evidence type="ECO:0000256" key="1">
    <source>
        <dbReference type="ARBA" id="ARBA00011245"/>
    </source>
</evidence>
<evidence type="ECO:0000259" key="14">
    <source>
        <dbReference type="Pfam" id="PF12242"/>
    </source>
</evidence>
<keyword evidence="16" id="KW-1185">Reference proteome</keyword>
<sequence length="396" mass="44013">MIVKPKFKGFICTTAHPAGCAHHVAKQIEYVKSQPSIEGPKRVLVIGSSTGYGLASRITSAFGAGASTIGVCFERPASGKRTATAGWYNTAAFEEAAHKEGLYAKTINGDAFSQDIKRQTMDLIRQDLGQVDLVVYSLASPKRVHPITGEKFSSVIKPVGEPFTNKTVDFHTGDVSEITIEPATEEEIRHTVAVMGGEDWKMWIDALQEADLLAPGATTISYSYIGPEITHAVYREGTIGKAKDHLEATARELRDQLRNLNGRAYISVNKALVTQSSSAIPVVPLYMALLFKVMKEKNLHEGCIEQMHRLFADRLYAEDTPVDREGRIRMDDREMKDEIQETVNRLWKEVNTDNINQLSDLVGYRTDFFRLFGFQFDGIDYEQDVDTEVAIASLKG</sequence>
<evidence type="ECO:0000259" key="13">
    <source>
        <dbReference type="Pfam" id="PF12241"/>
    </source>
</evidence>
<dbReference type="GO" id="GO:0050343">
    <property type="term" value="F:trans-2-enoyl-CoA reductase (NADH) activity"/>
    <property type="evidence" value="ECO:0007669"/>
    <property type="project" value="UniProtKB-UniRule"/>
</dbReference>
<dbReference type="HAMAP" id="MF_01838">
    <property type="entry name" value="FabV_reductase"/>
    <property type="match status" value="1"/>
</dbReference>
<proteinExistence type="inferred from homology"/>
<keyword evidence="5 11" id="KW-0520">NAD</keyword>
<dbReference type="InterPro" id="IPR024910">
    <property type="entry name" value="Enoyl-CoA_Rdtase_cat_dom"/>
</dbReference>
<dbReference type="OrthoDB" id="9802260at2"/>
<keyword evidence="6 11" id="KW-0443">Lipid metabolism</keyword>
<dbReference type="EMBL" id="NOWF01000001">
    <property type="protein sequence ID" value="OYD09597.1"/>
    <property type="molecule type" value="Genomic_DNA"/>
</dbReference>
<dbReference type="NCBIfam" id="NF010177">
    <property type="entry name" value="PRK13656.1"/>
    <property type="match status" value="1"/>
</dbReference>
<comment type="catalytic activity">
    <reaction evidence="8 11">
        <text>a 2,3-saturated acyl-CoA + NAD(+) = a (2E)-enoyl-CoA + NADH + H(+)</text>
        <dbReference type="Rhea" id="RHEA:18177"/>
        <dbReference type="ChEBI" id="CHEBI:15378"/>
        <dbReference type="ChEBI" id="CHEBI:57540"/>
        <dbReference type="ChEBI" id="CHEBI:57945"/>
        <dbReference type="ChEBI" id="CHEBI:58856"/>
        <dbReference type="ChEBI" id="CHEBI:65111"/>
        <dbReference type="EC" id="1.3.1.44"/>
    </reaction>
</comment>
<evidence type="ECO:0000256" key="8">
    <source>
        <dbReference type="ARBA" id="ARBA00048302"/>
    </source>
</evidence>
<feature type="binding site" evidence="11">
    <location>
        <begin position="138"/>
        <end position="139"/>
    </location>
    <ligand>
        <name>NAD(+)</name>
        <dbReference type="ChEBI" id="CHEBI:57540"/>
    </ligand>
</feature>
<keyword evidence="4 11" id="KW-0560">Oxidoreductase</keyword>
<evidence type="ECO:0000256" key="10">
    <source>
        <dbReference type="ARBA" id="ARBA00060887"/>
    </source>
</evidence>
<feature type="binding site" evidence="11">
    <location>
        <position position="224"/>
    </location>
    <ligand>
        <name>substrate</name>
    </ligand>
</feature>
<organism evidence="15 16">
    <name type="scientific">Paludifilum halophilum</name>
    <dbReference type="NCBI Taxonomy" id="1642702"/>
    <lineage>
        <taxon>Bacteria</taxon>
        <taxon>Bacillati</taxon>
        <taxon>Bacillota</taxon>
        <taxon>Bacilli</taxon>
        <taxon>Bacillales</taxon>
        <taxon>Thermoactinomycetaceae</taxon>
        <taxon>Paludifilum</taxon>
    </lineage>
</organism>
<comment type="pathway">
    <text evidence="11">Lipid metabolism; fatty acid biosynthesis.</text>
</comment>
<comment type="caution">
    <text evidence="15">The sequence shown here is derived from an EMBL/GenBank/DDBJ whole genome shotgun (WGS) entry which is preliminary data.</text>
</comment>
<evidence type="ECO:0000256" key="9">
    <source>
        <dbReference type="ARBA" id="ARBA00048572"/>
    </source>
</evidence>
<comment type="subunit">
    <text evidence="1 11">Monomer.</text>
</comment>
<feature type="domain" description="Trans-2-enoyl-CoA reductase-like NAD(P)H binding" evidence="14">
    <location>
        <begin position="2"/>
        <end position="78"/>
    </location>
</feature>
<dbReference type="GO" id="GO:0004318">
    <property type="term" value="F:enoyl-[acyl-carrier-protein] reductase (NADH) activity"/>
    <property type="evidence" value="ECO:0007669"/>
    <property type="project" value="UniProtKB-EC"/>
</dbReference>
<evidence type="ECO:0000259" key="12">
    <source>
        <dbReference type="Pfam" id="PF07055"/>
    </source>
</evidence>
<name>A0A235BCC8_9BACL</name>
<dbReference type="InterPro" id="IPR024906">
    <property type="entry name" value="Eno_Rdtase_FAD-bd_dom"/>
</dbReference>
<evidence type="ECO:0000256" key="2">
    <source>
        <dbReference type="ARBA" id="ARBA00022516"/>
    </source>
</evidence>
<evidence type="ECO:0000256" key="4">
    <source>
        <dbReference type="ARBA" id="ARBA00023002"/>
    </source>
</evidence>
<dbReference type="Proteomes" id="UP000215459">
    <property type="component" value="Unassembled WGS sequence"/>
</dbReference>
<keyword evidence="7 11" id="KW-0275">Fatty acid biosynthesis</keyword>
<evidence type="ECO:0000256" key="3">
    <source>
        <dbReference type="ARBA" id="ARBA00022832"/>
    </source>
</evidence>
<feature type="binding site" evidence="11">
    <location>
        <begin position="73"/>
        <end position="74"/>
    </location>
    <ligand>
        <name>NAD(+)</name>
        <dbReference type="ChEBI" id="CHEBI:57540"/>
    </ligand>
</feature>
<comment type="function">
    <text evidence="11">Involved in the fatty acid synthesis (FAS II). Catalyzes the reduction of a carbon-carbon double bond in an enoyl moiety that is covalently linked to a coenzyme A (CoA).</text>
</comment>
<dbReference type="GO" id="GO:0006633">
    <property type="term" value="P:fatty acid biosynthetic process"/>
    <property type="evidence" value="ECO:0007669"/>
    <property type="project" value="UniProtKB-UniRule"/>
</dbReference>
<feature type="domain" description="Enoyl reductase FAD binding" evidence="12">
    <location>
        <begin position="322"/>
        <end position="385"/>
    </location>
</feature>
<dbReference type="Pfam" id="PF12242">
    <property type="entry name" value="Eno-Rase_NADH_b"/>
    <property type="match status" value="1"/>
</dbReference>
<dbReference type="NCBIfam" id="NF043048">
    <property type="entry name" value="EnoyACPredFabV"/>
    <property type="match status" value="1"/>
</dbReference>
<dbReference type="InterPro" id="IPR010758">
    <property type="entry name" value="Trans-2-enoyl-CoA_reductase"/>
</dbReference>
<dbReference type="Pfam" id="PF07055">
    <property type="entry name" value="Eno-Rase_FAD_bd"/>
    <property type="match status" value="1"/>
</dbReference>
<dbReference type="PANTHER" id="PTHR37480:SF1">
    <property type="entry name" value="ENOYL-[ACYL-CARRIER-PROTEIN] REDUCTASE [NADH]"/>
    <property type="match status" value="1"/>
</dbReference>
<dbReference type="FunFam" id="3.40.50.720:FF:000221">
    <property type="entry name" value="Enoyl-[acyl-carrier-protein] reductase [NADH]"/>
    <property type="match status" value="1"/>
</dbReference>
<reference evidence="15 16" key="1">
    <citation type="submission" date="2017-07" db="EMBL/GenBank/DDBJ databases">
        <title>The genome sequence of Paludifilum halophilum highlights mechanisms for microbial adaptation to high salt environemnts.</title>
        <authorList>
            <person name="Belbahri L."/>
        </authorList>
    </citation>
    <scope>NUCLEOTIDE SEQUENCE [LARGE SCALE GENOMIC DNA]</scope>
    <source>
        <strain evidence="15 16">DSM 102817</strain>
    </source>
</reference>
<keyword evidence="2 11" id="KW-0444">Lipid biosynthesis</keyword>
<feature type="binding site" evidence="11">
    <location>
        <begin position="110"/>
        <end position="111"/>
    </location>
    <ligand>
        <name>NAD(+)</name>
        <dbReference type="ChEBI" id="CHEBI:57540"/>
    </ligand>
</feature>
<dbReference type="GO" id="GO:0051287">
    <property type="term" value="F:NAD binding"/>
    <property type="evidence" value="ECO:0007669"/>
    <property type="project" value="UniProtKB-UniRule"/>
</dbReference>
<dbReference type="RefSeq" id="WP_094262697.1">
    <property type="nucleotide sequence ID" value="NZ_NOWF01000001.1"/>
</dbReference>
<feature type="site" description="Plays an important role in discriminating NADH against NADPH" evidence="11">
    <location>
        <position position="74"/>
    </location>
</feature>
<dbReference type="Gene3D" id="3.40.50.720">
    <property type="entry name" value="NAD(P)-binding Rossmann-like Domain"/>
    <property type="match status" value="1"/>
</dbReference>
<evidence type="ECO:0000313" key="15">
    <source>
        <dbReference type="EMBL" id="OYD09597.1"/>
    </source>
</evidence>
<keyword evidence="3 11" id="KW-0276">Fatty acid metabolism</keyword>
<evidence type="ECO:0000256" key="7">
    <source>
        <dbReference type="ARBA" id="ARBA00023160"/>
    </source>
</evidence>
<comment type="catalytic activity">
    <reaction evidence="9">
        <text>a 2,3-saturated acyl-[ACP] + NAD(+) = a (2E)-enoyl-[ACP] + NADH + H(+)</text>
        <dbReference type="Rhea" id="RHEA:10240"/>
        <dbReference type="Rhea" id="RHEA-COMP:9925"/>
        <dbReference type="Rhea" id="RHEA-COMP:9926"/>
        <dbReference type="ChEBI" id="CHEBI:15378"/>
        <dbReference type="ChEBI" id="CHEBI:57540"/>
        <dbReference type="ChEBI" id="CHEBI:57945"/>
        <dbReference type="ChEBI" id="CHEBI:78784"/>
        <dbReference type="ChEBI" id="CHEBI:78785"/>
        <dbReference type="EC" id="1.3.1.9"/>
    </reaction>
</comment>
<gene>
    <name evidence="11" type="primary">fabV</name>
    <name evidence="15" type="ORF">CHM34_00885</name>
</gene>
<dbReference type="AlphaFoldDB" id="A0A235BCC8"/>
<dbReference type="PANTHER" id="PTHR37480">
    <property type="entry name" value="ENOYL-[ACYL-CARRIER-PROTEIN] REDUCTASE [NADH]"/>
    <property type="match status" value="1"/>
</dbReference>
<dbReference type="UniPathway" id="UPA00094"/>
<protein>
    <recommendedName>
        <fullName evidence="11">Trans-2-enoyl-CoA reductase [NADH]</fullName>
        <shortName evidence="11">TER</shortName>
        <ecNumber evidence="11">1.3.1.44</ecNumber>
    </recommendedName>
</protein>
<comment type="similarity">
    <text evidence="10 11">Belongs to the TER reductase family.</text>
</comment>